<dbReference type="PANTHER" id="PTHR34478">
    <property type="entry name" value="PROTEIN LEMA"/>
    <property type="match status" value="1"/>
</dbReference>
<reference evidence="7" key="1">
    <citation type="submission" date="2018-03" db="EMBL/GenBank/DDBJ databases">
        <title>Genome sequencing of Melaminivora sp. strain SC2-7.</title>
        <authorList>
            <person name="Kim S.-J."/>
            <person name="Heo J."/>
            <person name="Ahn J.-H."/>
            <person name="Kwon S.-W."/>
        </authorList>
    </citation>
    <scope>NUCLEOTIDE SEQUENCE [LARGE SCALE GENOMIC DNA]</scope>
    <source>
        <strain evidence="7">SC2-7</strain>
    </source>
</reference>
<organism evidence="6 7">
    <name type="scientific">Pulveribacter suum</name>
    <dbReference type="NCBI Taxonomy" id="2116657"/>
    <lineage>
        <taxon>Bacteria</taxon>
        <taxon>Pseudomonadati</taxon>
        <taxon>Pseudomonadota</taxon>
        <taxon>Betaproteobacteria</taxon>
        <taxon>Burkholderiales</taxon>
        <taxon>Comamonadaceae</taxon>
        <taxon>Pulveribacter</taxon>
    </lineage>
</organism>
<evidence type="ECO:0000313" key="7">
    <source>
        <dbReference type="Proteomes" id="UP000241829"/>
    </source>
</evidence>
<comment type="subcellular location">
    <subcellularLocation>
        <location evidence="1">Membrane</location>
        <topology evidence="1">Single-pass membrane protein</topology>
    </subcellularLocation>
</comment>
<evidence type="ECO:0000256" key="5">
    <source>
        <dbReference type="ARBA" id="ARBA00023136"/>
    </source>
</evidence>
<dbReference type="Gene3D" id="1.20.1440.20">
    <property type="entry name" value="LemA-like domain"/>
    <property type="match status" value="1"/>
</dbReference>
<dbReference type="EMBL" id="CP027792">
    <property type="protein sequence ID" value="AVP56788.1"/>
    <property type="molecule type" value="Genomic_DNA"/>
</dbReference>
<keyword evidence="7" id="KW-1185">Reference proteome</keyword>
<dbReference type="KEGG" id="melm:C7H73_03265"/>
<dbReference type="PANTHER" id="PTHR34478:SF1">
    <property type="entry name" value="PROTEIN LEMA"/>
    <property type="match status" value="1"/>
</dbReference>
<keyword evidence="4" id="KW-1133">Transmembrane helix</keyword>
<comment type="similarity">
    <text evidence="2">Belongs to the LemA family.</text>
</comment>
<dbReference type="InterPro" id="IPR023353">
    <property type="entry name" value="LemA-like_dom_sf"/>
</dbReference>
<dbReference type="Proteomes" id="UP000241829">
    <property type="component" value="Chromosome"/>
</dbReference>
<dbReference type="SUPFAM" id="SSF140478">
    <property type="entry name" value="LemA-like"/>
    <property type="match status" value="1"/>
</dbReference>
<dbReference type="OrthoDB" id="9804152at2"/>
<name>A0A2P1NI92_9BURK</name>
<accession>A0A2P1NI92</accession>
<keyword evidence="3" id="KW-0812">Transmembrane</keyword>
<evidence type="ECO:0000256" key="2">
    <source>
        <dbReference type="ARBA" id="ARBA00008854"/>
    </source>
</evidence>
<evidence type="ECO:0000256" key="1">
    <source>
        <dbReference type="ARBA" id="ARBA00004167"/>
    </source>
</evidence>
<dbReference type="GO" id="GO:0016020">
    <property type="term" value="C:membrane"/>
    <property type="evidence" value="ECO:0007669"/>
    <property type="project" value="UniProtKB-SubCell"/>
</dbReference>
<evidence type="ECO:0000256" key="3">
    <source>
        <dbReference type="ARBA" id="ARBA00022692"/>
    </source>
</evidence>
<sequence>MWTTAIVLAVLVFWAVGAYNRLIRLRSAAIQAFAALDTHLLRGLALLQEYEAAAQTAVDSHAQAAVAAAGGQFAAALAVVRARPLDAGAAAALAAGAQVLDTAWQSLVHCAALQSEGVAPPALAPWVQQREQLALQSAPVQQQFNAAVAHYNAAVAQFPASLLAWLFDFKKAQTL</sequence>
<evidence type="ECO:0000256" key="4">
    <source>
        <dbReference type="ARBA" id="ARBA00022989"/>
    </source>
</evidence>
<dbReference type="AlphaFoldDB" id="A0A2P1NI92"/>
<gene>
    <name evidence="6" type="ORF">C7H73_03265</name>
</gene>
<proteinExistence type="inferred from homology"/>
<dbReference type="RefSeq" id="WP_106845345.1">
    <property type="nucleotide sequence ID" value="NZ_CP027792.1"/>
</dbReference>
<keyword evidence="5" id="KW-0472">Membrane</keyword>
<evidence type="ECO:0000313" key="6">
    <source>
        <dbReference type="EMBL" id="AVP56788.1"/>
    </source>
</evidence>
<dbReference type="InterPro" id="IPR007156">
    <property type="entry name" value="MamQ_LemA"/>
</dbReference>
<protein>
    <submittedName>
        <fullName evidence="6">LemA family protein</fullName>
    </submittedName>
</protein>